<dbReference type="AlphaFoldDB" id="A0A286RBQ4"/>
<dbReference type="Proteomes" id="UP000215086">
    <property type="component" value="Chromosome"/>
</dbReference>
<keyword evidence="1" id="KW-1133">Transmembrane helix</keyword>
<evidence type="ECO:0000313" key="2">
    <source>
        <dbReference type="EMBL" id="ASV73391.1"/>
    </source>
</evidence>
<dbReference type="PANTHER" id="PTHR35335:SF1">
    <property type="entry name" value="UPF0716 PROTEIN FXSA"/>
    <property type="match status" value="1"/>
</dbReference>
<sequence length="163" mass="18512">MFFLWLLGLFLIFPFVELAILLWMAAHIGWLPTLALVVVTAIIGAAEVRREGLRVWFRFNEQLARGELPTDAMFDGLLVLVAGVLLLTPGLITDVIGFALLFRPMRDFIKAALRRYLARRFVFTTVGAPRAGSAWWFYSSDSAVPPEPPFEDNVIDVEFRRVR</sequence>
<organism evidence="2 3">
    <name type="scientific">Thermogutta terrifontis</name>
    <dbReference type="NCBI Taxonomy" id="1331910"/>
    <lineage>
        <taxon>Bacteria</taxon>
        <taxon>Pseudomonadati</taxon>
        <taxon>Planctomycetota</taxon>
        <taxon>Planctomycetia</taxon>
        <taxon>Pirellulales</taxon>
        <taxon>Thermoguttaceae</taxon>
        <taxon>Thermogutta</taxon>
    </lineage>
</organism>
<evidence type="ECO:0000256" key="1">
    <source>
        <dbReference type="SAM" id="Phobius"/>
    </source>
</evidence>
<evidence type="ECO:0000313" key="3">
    <source>
        <dbReference type="Proteomes" id="UP000215086"/>
    </source>
</evidence>
<name>A0A286RBQ4_9BACT</name>
<dbReference type="GO" id="GO:0016020">
    <property type="term" value="C:membrane"/>
    <property type="evidence" value="ECO:0007669"/>
    <property type="project" value="InterPro"/>
</dbReference>
<reference evidence="2 3" key="1">
    <citation type="journal article" name="Front. Microbiol.">
        <title>Sugar Metabolism of the First Thermophilic Planctomycete Thermogutta terrifontis: Comparative Genomic and Transcriptomic Approaches.</title>
        <authorList>
            <person name="Elcheninov A.G."/>
            <person name="Menzel P."/>
            <person name="Gudbergsdottir S.R."/>
            <person name="Slesarev A.I."/>
            <person name="Kadnikov V.V."/>
            <person name="Krogh A."/>
            <person name="Bonch-Osmolovskaya E.A."/>
            <person name="Peng X."/>
            <person name="Kublanov I.V."/>
        </authorList>
    </citation>
    <scope>NUCLEOTIDE SEQUENCE [LARGE SCALE GENOMIC DNA]</scope>
    <source>
        <strain evidence="2 3">R1</strain>
    </source>
</reference>
<dbReference type="PANTHER" id="PTHR35335">
    <property type="entry name" value="UPF0716 PROTEIN FXSA"/>
    <property type="match status" value="1"/>
</dbReference>
<dbReference type="OrthoDB" id="9792788at2"/>
<proteinExistence type="predicted"/>
<feature type="transmembrane region" description="Helical" evidence="1">
    <location>
        <begin position="77"/>
        <end position="102"/>
    </location>
</feature>
<accession>A0A286RBQ4</accession>
<dbReference type="KEGG" id="ttf:THTE_0789"/>
<protein>
    <submittedName>
        <fullName evidence="2">Cytoplasmic membrane protein FsxA</fullName>
    </submittedName>
</protein>
<gene>
    <name evidence="2" type="ORF">THTE_0789</name>
</gene>
<dbReference type="NCBIfam" id="NF008528">
    <property type="entry name" value="PRK11463.1-2"/>
    <property type="match status" value="1"/>
</dbReference>
<keyword evidence="3" id="KW-1185">Reference proteome</keyword>
<keyword evidence="1" id="KW-0812">Transmembrane</keyword>
<dbReference type="EMBL" id="CP018477">
    <property type="protein sequence ID" value="ASV73391.1"/>
    <property type="molecule type" value="Genomic_DNA"/>
</dbReference>
<dbReference type="Pfam" id="PF04186">
    <property type="entry name" value="FxsA"/>
    <property type="match status" value="1"/>
</dbReference>
<dbReference type="InterPro" id="IPR007313">
    <property type="entry name" value="FxsA"/>
</dbReference>
<dbReference type="RefSeq" id="WP_095414005.1">
    <property type="nucleotide sequence ID" value="NZ_CP018477.1"/>
</dbReference>
<keyword evidence="1" id="KW-0472">Membrane</keyword>